<evidence type="ECO:0000259" key="4">
    <source>
        <dbReference type="Pfam" id="PF12740"/>
    </source>
</evidence>
<dbReference type="SUPFAM" id="SSF53474">
    <property type="entry name" value="alpha/beta-Hydrolases"/>
    <property type="match status" value="1"/>
</dbReference>
<dbReference type="PANTHER" id="PTHR22946">
    <property type="entry name" value="DIENELACTONE HYDROLASE DOMAIN-CONTAINING PROTEIN-RELATED"/>
    <property type="match status" value="1"/>
</dbReference>
<keyword evidence="2" id="KW-0378">Hydrolase</keyword>
<feature type="domain" description="PET hydrolase/cutinase-like" evidence="4">
    <location>
        <begin position="71"/>
        <end position="304"/>
    </location>
</feature>
<dbReference type="InterPro" id="IPR050261">
    <property type="entry name" value="FrsA_esterase"/>
</dbReference>
<dbReference type="Proteomes" id="UP000195011">
    <property type="component" value="Unassembled WGS sequence"/>
</dbReference>
<reference evidence="5 6" key="1">
    <citation type="submission" date="2016-08" db="EMBL/GenBank/DDBJ databases">
        <title>Genome sequence of Clavibacter michiganensis spp strain CFBP8017.</title>
        <authorList>
            <person name="Thapa S.P."/>
            <person name="Coaker G."/>
            <person name="Jacques M.-A."/>
        </authorList>
    </citation>
    <scope>NUCLEOTIDE SEQUENCE [LARGE SCALE GENOMIC DNA]</scope>
    <source>
        <strain evidence="5">CFBP8017</strain>
    </source>
</reference>
<accession>A0A251YDT4</accession>
<dbReference type="Pfam" id="PF12740">
    <property type="entry name" value="PETase"/>
    <property type="match status" value="1"/>
</dbReference>
<keyword evidence="3" id="KW-0732">Signal</keyword>
<dbReference type="InterPro" id="IPR041127">
    <property type="entry name" value="PET_hydrolase/cutinase-like"/>
</dbReference>
<name>A0A251YDT4_9MICO</name>
<dbReference type="Gene3D" id="3.40.50.1820">
    <property type="entry name" value="alpha/beta hydrolase"/>
    <property type="match status" value="1"/>
</dbReference>
<evidence type="ECO:0000256" key="3">
    <source>
        <dbReference type="SAM" id="SignalP"/>
    </source>
</evidence>
<evidence type="ECO:0000256" key="1">
    <source>
        <dbReference type="ARBA" id="ARBA00008645"/>
    </source>
</evidence>
<dbReference type="GO" id="GO:0052689">
    <property type="term" value="F:carboxylic ester hydrolase activity"/>
    <property type="evidence" value="ECO:0007669"/>
    <property type="project" value="UniProtKB-ARBA"/>
</dbReference>
<feature type="signal peptide" evidence="3">
    <location>
        <begin position="1"/>
        <end position="32"/>
    </location>
</feature>
<evidence type="ECO:0000256" key="2">
    <source>
        <dbReference type="ARBA" id="ARBA00022801"/>
    </source>
</evidence>
<protein>
    <submittedName>
        <fullName evidence="5">Lipase 1</fullName>
    </submittedName>
</protein>
<proteinExistence type="inferred from homology"/>
<dbReference type="RefSeq" id="WP_086517781.1">
    <property type="nucleotide sequence ID" value="NZ_MDJY01000045.1"/>
</dbReference>
<dbReference type="EMBL" id="MDJY01000045">
    <property type="protein sequence ID" value="OUE22407.1"/>
    <property type="molecule type" value="Genomic_DNA"/>
</dbReference>
<organism evidence="5 6">
    <name type="scientific">Clavibacter michiganensis</name>
    <dbReference type="NCBI Taxonomy" id="28447"/>
    <lineage>
        <taxon>Bacteria</taxon>
        <taxon>Bacillati</taxon>
        <taxon>Actinomycetota</taxon>
        <taxon>Actinomycetes</taxon>
        <taxon>Micrococcales</taxon>
        <taxon>Microbacteriaceae</taxon>
        <taxon>Clavibacter</taxon>
    </lineage>
</organism>
<dbReference type="InterPro" id="IPR029058">
    <property type="entry name" value="AB_hydrolase_fold"/>
</dbReference>
<feature type="chain" id="PRO_5012106276" evidence="3">
    <location>
        <begin position="33"/>
        <end position="307"/>
    </location>
</feature>
<dbReference type="AlphaFoldDB" id="A0A251YDT4"/>
<comment type="caution">
    <text evidence="5">The sequence shown here is derived from an EMBL/GenBank/DDBJ whole genome shotgun (WGS) entry which is preliminary data.</text>
</comment>
<sequence>MPATPPAVRSRAAAVAALALIASLAVPTAAQAAAPVHHAVHRAVPRPAAAHHHQPPAAAAADQIVVPATADPHFGGGTIFTPRDAGQKVLGSVVVTPGFHGRKSDMAVYGTELAAAGFVVFTIDTLDRADLPDRRATEMLAAADYLTARSPVRSEVSADRVALLGYSMGGGGTLQAAQQRPSIKAALTLMPYDYPPADDPHAQHPEYPRLTTPTLIITGQADATAIPAKFGRPAYDSIPAGTPKQYLQLTGLGHAAGMGTPSPTIRDAVTAFLRRYLDGDTSYAARICPAPKIGGPISASTSSCAED</sequence>
<comment type="similarity">
    <text evidence="1">Belongs to the AB hydrolase superfamily.</text>
</comment>
<evidence type="ECO:0000313" key="6">
    <source>
        <dbReference type="Proteomes" id="UP000195011"/>
    </source>
</evidence>
<evidence type="ECO:0000313" key="5">
    <source>
        <dbReference type="EMBL" id="OUE22407.1"/>
    </source>
</evidence>
<dbReference type="PANTHER" id="PTHR22946:SF9">
    <property type="entry name" value="POLYKETIDE TRANSFERASE AF380"/>
    <property type="match status" value="1"/>
</dbReference>
<gene>
    <name evidence="5" type="primary">lip1_4</name>
    <name evidence="5" type="ORF">BFL36_09950</name>
</gene>